<dbReference type="GO" id="GO:0016020">
    <property type="term" value="C:membrane"/>
    <property type="evidence" value="ECO:0007669"/>
    <property type="project" value="InterPro"/>
</dbReference>
<organism evidence="5 7">
    <name type="scientific">Helicobacter ailurogastricus</name>
    <dbReference type="NCBI Taxonomy" id="1578720"/>
    <lineage>
        <taxon>Bacteria</taxon>
        <taxon>Pseudomonadati</taxon>
        <taxon>Campylobacterota</taxon>
        <taxon>Epsilonproteobacteria</taxon>
        <taxon>Campylobacterales</taxon>
        <taxon>Helicobacteraceae</taxon>
        <taxon>Helicobacter</taxon>
    </lineage>
</organism>
<reference evidence="7 8" key="3">
    <citation type="submission" date="2014-12" db="EMBL/GenBank/DDBJ databases">
        <authorList>
            <person name="Jaenicke S."/>
        </authorList>
    </citation>
    <scope>NUCLEOTIDE SEQUENCE [LARGE SCALE GENOMIC DNA]</scope>
</reference>
<proteinExistence type="predicted"/>
<feature type="transmembrane region" description="Helical" evidence="2">
    <location>
        <begin position="6"/>
        <end position="24"/>
    </location>
</feature>
<dbReference type="AlphaFoldDB" id="A0A0K2XJS0"/>
<gene>
    <name evidence="3" type="ORF">HAL011_16540</name>
    <name evidence="4" type="ORF">HAL013_16060</name>
    <name evidence="5" type="ORF">HAL09_16570</name>
</gene>
<protein>
    <recommendedName>
        <fullName evidence="9">FxsA protein</fullName>
    </recommendedName>
</protein>
<sequence>MPILVLLGLGYLAFEIYLVVQVVASFGVFAFLLEVAASALLGGVMLFKSPFQNLTPLMQERLNPISWAEGVFLRSVGGVLLLLPGVLCDIFGLLLLLIASVRKKDPPNSPDMPDIIDVEVSDKKK</sequence>
<keyword evidence="6" id="KW-1185">Reference proteome</keyword>
<feature type="transmembrane region" description="Helical" evidence="2">
    <location>
        <begin position="31"/>
        <end position="51"/>
    </location>
</feature>
<keyword evidence="2" id="KW-1133">Transmembrane helix</keyword>
<dbReference type="InterPro" id="IPR007313">
    <property type="entry name" value="FxsA"/>
</dbReference>
<evidence type="ECO:0008006" key="9">
    <source>
        <dbReference type="Google" id="ProtNLM"/>
    </source>
</evidence>
<dbReference type="NCBIfam" id="NF008528">
    <property type="entry name" value="PRK11463.1-2"/>
    <property type="match status" value="1"/>
</dbReference>
<evidence type="ECO:0000256" key="2">
    <source>
        <dbReference type="SAM" id="Phobius"/>
    </source>
</evidence>
<name>A0A0K2XJS0_9HELI</name>
<dbReference type="STRING" id="1578720.HAL011_16540"/>
<reference evidence="5" key="1">
    <citation type="submission" date="2014-12" db="EMBL/GenBank/DDBJ databases">
        <title>Whole genome sequences of four Staphylococcus schleiferi canine isolates.</title>
        <authorList>
            <person name="Misic A.M."/>
            <person name="Cain C."/>
            <person name="Morris D.O."/>
            <person name="Rankin S."/>
            <person name="Beiting D."/>
        </authorList>
    </citation>
    <scope>NUCLEOTIDE SEQUENCE</scope>
    <source>
        <strain evidence="3">ASB11</strain>
        <strain evidence="4">ASB13</strain>
        <strain evidence="5">ASB9</strain>
    </source>
</reference>
<reference evidence="6" key="2">
    <citation type="submission" date="2014-12" db="EMBL/GenBank/DDBJ databases">
        <authorList>
            <person name="Smet A."/>
        </authorList>
    </citation>
    <scope>NUCLEOTIDE SEQUENCE [LARGE SCALE GENOMIC DNA]</scope>
</reference>
<dbReference type="Proteomes" id="UP000041394">
    <property type="component" value="Unassembled WGS sequence"/>
</dbReference>
<keyword evidence="2" id="KW-0472">Membrane</keyword>
<evidence type="ECO:0000313" key="4">
    <source>
        <dbReference type="EMBL" id="CRF43372.1"/>
    </source>
</evidence>
<dbReference type="Proteomes" id="UP000038622">
    <property type="component" value="Unassembled WGS sequence"/>
</dbReference>
<dbReference type="EMBL" id="CDMN01000071">
    <property type="protein sequence ID" value="CRF45024.1"/>
    <property type="molecule type" value="Genomic_DNA"/>
</dbReference>
<evidence type="ECO:0000313" key="8">
    <source>
        <dbReference type="Proteomes" id="UP000045175"/>
    </source>
</evidence>
<feature type="transmembrane region" description="Helical" evidence="2">
    <location>
        <begin position="71"/>
        <end position="99"/>
    </location>
</feature>
<dbReference type="RefSeq" id="WP_053941929.1">
    <property type="nucleotide sequence ID" value="NZ_CDMH01000064.1"/>
</dbReference>
<accession>A0A0K2XJS0</accession>
<dbReference type="OrthoDB" id="5329732at2"/>
<dbReference type="Proteomes" id="UP000045175">
    <property type="component" value="Unassembled WGS sequence"/>
</dbReference>
<evidence type="ECO:0000313" key="5">
    <source>
        <dbReference type="EMBL" id="CRF45024.1"/>
    </source>
</evidence>
<keyword evidence="2" id="KW-0812">Transmembrane</keyword>
<evidence type="ECO:0000313" key="7">
    <source>
        <dbReference type="Proteomes" id="UP000041394"/>
    </source>
</evidence>
<evidence type="ECO:0000313" key="3">
    <source>
        <dbReference type="EMBL" id="CRF41836.1"/>
    </source>
</evidence>
<evidence type="ECO:0000256" key="1">
    <source>
        <dbReference type="SAM" id="MobiDB-lite"/>
    </source>
</evidence>
<feature type="region of interest" description="Disordered" evidence="1">
    <location>
        <begin position="103"/>
        <end position="125"/>
    </location>
</feature>
<dbReference type="Pfam" id="PF04186">
    <property type="entry name" value="FxsA"/>
    <property type="match status" value="1"/>
</dbReference>
<evidence type="ECO:0000313" key="6">
    <source>
        <dbReference type="Proteomes" id="UP000038622"/>
    </source>
</evidence>
<dbReference type="EMBL" id="CDMH01000064">
    <property type="protein sequence ID" value="CRF43372.1"/>
    <property type="molecule type" value="Genomic_DNA"/>
</dbReference>
<dbReference type="EMBL" id="CDML01000055">
    <property type="protein sequence ID" value="CRF41836.1"/>
    <property type="molecule type" value="Genomic_DNA"/>
</dbReference>